<accession>A0ABR0FXV2</accession>
<dbReference type="InterPro" id="IPR001461">
    <property type="entry name" value="Aspartic_peptidase_A1"/>
</dbReference>
<dbReference type="InterPro" id="IPR021109">
    <property type="entry name" value="Peptidase_aspartic_dom_sf"/>
</dbReference>
<proteinExistence type="inferred from homology"/>
<keyword evidence="4 5" id="KW-0378">Hydrolase</keyword>
<keyword evidence="6" id="KW-0732">Signal</keyword>
<dbReference type="Gene3D" id="2.40.70.10">
    <property type="entry name" value="Acid Proteases"/>
    <property type="match status" value="2"/>
</dbReference>
<evidence type="ECO:0000259" key="7">
    <source>
        <dbReference type="PROSITE" id="PS51767"/>
    </source>
</evidence>
<organism evidence="8 9">
    <name type="scientific">Podospora bellae-mahoneyi</name>
    <dbReference type="NCBI Taxonomy" id="2093777"/>
    <lineage>
        <taxon>Eukaryota</taxon>
        <taxon>Fungi</taxon>
        <taxon>Dikarya</taxon>
        <taxon>Ascomycota</taxon>
        <taxon>Pezizomycotina</taxon>
        <taxon>Sordariomycetes</taxon>
        <taxon>Sordariomycetidae</taxon>
        <taxon>Sordariales</taxon>
        <taxon>Podosporaceae</taxon>
        <taxon>Podospora</taxon>
    </lineage>
</organism>
<reference evidence="8 9" key="1">
    <citation type="journal article" date="2023" name="bioRxiv">
        <title>High-quality genome assemblies of four members of thePodospora anserinaspecies complex.</title>
        <authorList>
            <person name="Ament-Velasquez S.L."/>
            <person name="Vogan A.A."/>
            <person name="Wallerman O."/>
            <person name="Hartmann F."/>
            <person name="Gautier V."/>
            <person name="Silar P."/>
            <person name="Giraud T."/>
            <person name="Johannesson H."/>
        </authorList>
    </citation>
    <scope>NUCLEOTIDE SEQUENCE [LARGE SCALE GENOMIC DNA]</scope>
    <source>
        <strain evidence="8 9">CBS 112042</strain>
    </source>
</reference>
<dbReference type="Proteomes" id="UP001322138">
    <property type="component" value="Unassembled WGS sequence"/>
</dbReference>
<keyword evidence="3 5" id="KW-0064">Aspartyl protease</keyword>
<dbReference type="PANTHER" id="PTHR47966">
    <property type="entry name" value="BETA-SITE APP-CLEAVING ENZYME, ISOFORM A-RELATED"/>
    <property type="match status" value="1"/>
</dbReference>
<evidence type="ECO:0000256" key="3">
    <source>
        <dbReference type="ARBA" id="ARBA00022750"/>
    </source>
</evidence>
<evidence type="ECO:0000256" key="6">
    <source>
        <dbReference type="SAM" id="SignalP"/>
    </source>
</evidence>
<dbReference type="PRINTS" id="PR00792">
    <property type="entry name" value="PEPSIN"/>
</dbReference>
<dbReference type="PROSITE" id="PS00141">
    <property type="entry name" value="ASP_PROTEASE"/>
    <property type="match status" value="1"/>
</dbReference>
<protein>
    <recommendedName>
        <fullName evidence="7">Peptidase A1 domain-containing protein</fullName>
    </recommendedName>
</protein>
<name>A0ABR0FXV2_9PEZI</name>
<feature type="chain" id="PRO_5045988791" description="Peptidase A1 domain-containing protein" evidence="6">
    <location>
        <begin position="21"/>
        <end position="457"/>
    </location>
</feature>
<keyword evidence="9" id="KW-1185">Reference proteome</keyword>
<feature type="signal peptide" evidence="6">
    <location>
        <begin position="1"/>
        <end position="20"/>
    </location>
</feature>
<evidence type="ECO:0000256" key="4">
    <source>
        <dbReference type="ARBA" id="ARBA00022801"/>
    </source>
</evidence>
<comment type="similarity">
    <text evidence="1 5">Belongs to the peptidase A1 family.</text>
</comment>
<gene>
    <name evidence="8" type="ORF">QC761_110000</name>
</gene>
<dbReference type="InterPro" id="IPR033121">
    <property type="entry name" value="PEPTIDASE_A1"/>
</dbReference>
<dbReference type="PROSITE" id="PS51767">
    <property type="entry name" value="PEPTIDASE_A1"/>
    <property type="match status" value="1"/>
</dbReference>
<dbReference type="GeneID" id="87893773"/>
<evidence type="ECO:0000256" key="2">
    <source>
        <dbReference type="ARBA" id="ARBA00022670"/>
    </source>
</evidence>
<feature type="domain" description="Peptidase A1" evidence="7">
    <location>
        <begin position="130"/>
        <end position="452"/>
    </location>
</feature>
<dbReference type="Pfam" id="PF00026">
    <property type="entry name" value="Asp"/>
    <property type="match status" value="1"/>
</dbReference>
<sequence>MKFWAAVAAVSLLTATEAAAAPQVLQANPSDVNSRNIEGRSFKLAQIKNVHFNQHGKGPRALAAVYEKYDIELPETLLMVLRQILLDIGFDLRARSLMSARAPDNATAPYNNNTGQGEVTATPIPFDVEYLTPVDIGNPPQTLPLCFDTGSSDLWVFSSNTPVSQQGGQKLFHIDNSTSAQKLQNHTWSIRYGDGSGSSGEVYLDTVDVGGIKVENQAVETANQVSSSFTRDEHSSGILGLGFQSINMVRPNKQKTFIDNALKSLAMPLFTANIRKAAEGNYNFGFIDETEYLGNLTMIPVDAASGYWKFKGTAFSTGFNGTNSAISDIVVPLEHPAIADTGTTLLMIPEAIVQAYYRQVANAYDSKIYGGWVFPCNSTLPDLTLYISSYKAVIPGELINFAPADLDDPATATICYGGVQSSRGFPFAIYGNVFFKAHWTMFHVEEKKLGFAPRSGE</sequence>
<comment type="caution">
    <text evidence="8">The sequence shown here is derived from an EMBL/GenBank/DDBJ whole genome shotgun (WGS) entry which is preliminary data.</text>
</comment>
<dbReference type="SUPFAM" id="SSF50630">
    <property type="entry name" value="Acid proteases"/>
    <property type="match status" value="1"/>
</dbReference>
<evidence type="ECO:0000256" key="5">
    <source>
        <dbReference type="RuleBase" id="RU000454"/>
    </source>
</evidence>
<dbReference type="CDD" id="cd06097">
    <property type="entry name" value="Aspergillopepsin_like"/>
    <property type="match status" value="1"/>
</dbReference>
<dbReference type="InterPro" id="IPR001969">
    <property type="entry name" value="Aspartic_peptidase_AS"/>
</dbReference>
<dbReference type="InterPro" id="IPR034163">
    <property type="entry name" value="Aspergillopepsin-like_cat_dom"/>
</dbReference>
<keyword evidence="2 5" id="KW-0645">Protease</keyword>
<evidence type="ECO:0000313" key="9">
    <source>
        <dbReference type="Proteomes" id="UP001322138"/>
    </source>
</evidence>
<dbReference type="EMBL" id="JAFFGZ010000001">
    <property type="protein sequence ID" value="KAK4648433.1"/>
    <property type="molecule type" value="Genomic_DNA"/>
</dbReference>
<evidence type="ECO:0000256" key="1">
    <source>
        <dbReference type="ARBA" id="ARBA00007447"/>
    </source>
</evidence>
<dbReference type="RefSeq" id="XP_062737409.1">
    <property type="nucleotide sequence ID" value="XM_062874291.1"/>
</dbReference>
<evidence type="ECO:0000313" key="8">
    <source>
        <dbReference type="EMBL" id="KAK4648433.1"/>
    </source>
</evidence>
<dbReference type="PANTHER" id="PTHR47966:SF2">
    <property type="entry name" value="ASPERGILLOPEPSIN-1-RELATED"/>
    <property type="match status" value="1"/>
</dbReference>